<dbReference type="RefSeq" id="WP_008543187.1">
    <property type="nucleotide sequence ID" value="NZ_JH605003.1"/>
</dbReference>
<keyword evidence="5 7" id="KW-0413">Isomerase</keyword>
<dbReference type="InterPro" id="IPR035482">
    <property type="entry name" value="SIS_PGI_2"/>
</dbReference>
<comment type="pathway">
    <text evidence="7">Carbohydrate biosynthesis; gluconeogenesis.</text>
</comment>
<dbReference type="UniPathway" id="UPA00109">
    <property type="reaction ID" value="UER00181"/>
</dbReference>
<dbReference type="CDD" id="cd05016">
    <property type="entry name" value="SIS_PGI_2"/>
    <property type="match status" value="1"/>
</dbReference>
<dbReference type="PANTHER" id="PTHR11469:SF1">
    <property type="entry name" value="GLUCOSE-6-PHOSPHATE ISOMERASE"/>
    <property type="match status" value="1"/>
</dbReference>
<evidence type="ECO:0000256" key="6">
    <source>
        <dbReference type="ARBA" id="ARBA00029321"/>
    </source>
</evidence>
<evidence type="ECO:0000256" key="8">
    <source>
        <dbReference type="RuleBase" id="RU000612"/>
    </source>
</evidence>
<proteinExistence type="inferred from homology"/>
<dbReference type="PROSITE" id="PS51463">
    <property type="entry name" value="P_GLUCOSE_ISOMERASE_3"/>
    <property type="match status" value="1"/>
</dbReference>
<dbReference type="GO" id="GO:0006096">
    <property type="term" value="P:glycolytic process"/>
    <property type="evidence" value="ECO:0007669"/>
    <property type="project" value="UniProtKB-UniRule"/>
</dbReference>
<dbReference type="InterPro" id="IPR046348">
    <property type="entry name" value="SIS_dom_sf"/>
</dbReference>
<accession>H3KGV4</accession>
<evidence type="ECO:0000313" key="10">
    <source>
        <dbReference type="EMBL" id="EHY30654.1"/>
    </source>
</evidence>
<comment type="catalytic activity">
    <reaction evidence="6 7 8">
        <text>alpha-D-glucose 6-phosphate = beta-D-fructose 6-phosphate</text>
        <dbReference type="Rhea" id="RHEA:11816"/>
        <dbReference type="ChEBI" id="CHEBI:57634"/>
        <dbReference type="ChEBI" id="CHEBI:58225"/>
        <dbReference type="EC" id="5.3.1.9"/>
    </reaction>
</comment>
<feature type="region of interest" description="Disordered" evidence="9">
    <location>
        <begin position="463"/>
        <end position="487"/>
    </location>
</feature>
<dbReference type="Pfam" id="PF00342">
    <property type="entry name" value="PGI"/>
    <property type="match status" value="2"/>
</dbReference>
<feature type="active site" description="Proton donor" evidence="7">
    <location>
        <position position="327"/>
    </location>
</feature>
<dbReference type="AlphaFoldDB" id="H3KGV4"/>
<dbReference type="HAMAP" id="MF_00473">
    <property type="entry name" value="G6P_isomerase"/>
    <property type="match status" value="1"/>
</dbReference>
<dbReference type="InterPro" id="IPR018189">
    <property type="entry name" value="Phosphoglucose_isomerase_CS"/>
</dbReference>
<sequence>MSSIADLMHPLLRESAPGGVEAKACGIRLDISRQRMTLDDFRRLVDFAQKRGLLDAHRRMTAGEHVNVSEDRAALHTALRNFSPEGVMYDVVQRERARMKAFAEQIRDGRRCGCRGERITDVINVGIGGSEKGPHAVWHALRAANPEIRLHFLSSVDGVLLERTLASCRPHSTLIVVSSKSFTTRETQVNAAAADQWLLDHGIVGNDRARHMVVVSANPQAAEMMCLPEENLFHLWDWVGGRFSVWGAVGLPIMIALGSDAFMEFLKGANEMDLHSLTAPLAQNLPAMLALTAYWNATRLEIASHCLMPYDERLRELVPWLQQLEMESLGKNVSVAGERIPGCTGQGVWGANGNEAQHSFCQWLREGTARTAIDLVWSEMPGHGYAEHYRVLLANARAQAEALVTRDPRSPYYNVVNTIVMEAVTPRRLGALMAMYEHKTTMLGTLFGVNPFDQPGVELGKRLSRRAESGRDPATIVREEAMGGERP</sequence>
<comment type="pathway">
    <text evidence="1 7 8">Carbohydrate degradation; glycolysis; D-glyceraldehyde 3-phosphate and glycerone phosphate from D-glucose: step 2/4.</text>
</comment>
<dbReference type="STRING" id="762967.HMPREF9440_01987"/>
<keyword evidence="3 7" id="KW-0312">Gluconeogenesis</keyword>
<comment type="subcellular location">
    <subcellularLocation>
        <location evidence="7">Cytoplasm</location>
    </subcellularLocation>
</comment>
<name>H3KGV4_9BURK</name>
<dbReference type="GO" id="GO:0006094">
    <property type="term" value="P:gluconeogenesis"/>
    <property type="evidence" value="ECO:0007669"/>
    <property type="project" value="UniProtKB-UniRule"/>
</dbReference>
<dbReference type="GO" id="GO:0004347">
    <property type="term" value="F:glucose-6-phosphate isomerase activity"/>
    <property type="evidence" value="ECO:0007669"/>
    <property type="project" value="UniProtKB-UniRule"/>
</dbReference>
<dbReference type="PROSITE" id="PS00765">
    <property type="entry name" value="P_GLUCOSE_ISOMERASE_1"/>
    <property type="match status" value="1"/>
</dbReference>
<dbReference type="PROSITE" id="PS00174">
    <property type="entry name" value="P_GLUCOSE_ISOMERASE_2"/>
    <property type="match status" value="1"/>
</dbReference>
<dbReference type="EMBL" id="AFBQ01000297">
    <property type="protein sequence ID" value="EHY30654.1"/>
    <property type="molecule type" value="Genomic_DNA"/>
</dbReference>
<keyword evidence="11" id="KW-1185">Reference proteome</keyword>
<dbReference type="GO" id="GO:0005829">
    <property type="term" value="C:cytosol"/>
    <property type="evidence" value="ECO:0007669"/>
    <property type="project" value="TreeGrafter"/>
</dbReference>
<dbReference type="OrthoDB" id="140919at2"/>
<gene>
    <name evidence="7" type="primary">pgi</name>
    <name evidence="10" type="ORF">HMPREF9440_01987</name>
</gene>
<dbReference type="CDD" id="cd05015">
    <property type="entry name" value="SIS_PGI_1"/>
    <property type="match status" value="1"/>
</dbReference>
<evidence type="ECO:0000256" key="9">
    <source>
        <dbReference type="SAM" id="MobiDB-lite"/>
    </source>
</evidence>
<reference evidence="10 11" key="1">
    <citation type="submission" date="2011-11" db="EMBL/GenBank/DDBJ databases">
        <authorList>
            <person name="Weinstock G."/>
            <person name="Sodergren E."/>
            <person name="Clifton S."/>
            <person name="Fulton L."/>
            <person name="Fulton B."/>
            <person name="Courtney L."/>
            <person name="Fronick C."/>
            <person name="Harrison M."/>
            <person name="Strong C."/>
            <person name="Farmer C."/>
            <person name="Delahaunty K."/>
            <person name="Markovic C."/>
            <person name="Hall O."/>
            <person name="Minx P."/>
            <person name="Tomlinson C."/>
            <person name="Mitreva M."/>
            <person name="Hou S."/>
            <person name="Chen J."/>
            <person name="Wollam A."/>
            <person name="Pepin K.H."/>
            <person name="Johnson M."/>
            <person name="Bhonagiri V."/>
            <person name="Zhang X."/>
            <person name="Suruliraj S."/>
            <person name="Warren W."/>
            <person name="Chinwalla A."/>
            <person name="Mardis E.R."/>
            <person name="Wilson R.K."/>
        </authorList>
    </citation>
    <scope>NUCLEOTIDE SEQUENCE [LARGE SCALE GENOMIC DNA]</scope>
    <source>
        <strain evidence="10 11">YIT 11816</strain>
    </source>
</reference>
<dbReference type="Gene3D" id="3.40.50.10490">
    <property type="entry name" value="Glucose-6-phosphate isomerase like protein, domain 1"/>
    <property type="match status" value="3"/>
</dbReference>
<dbReference type="InterPro" id="IPR035476">
    <property type="entry name" value="SIS_PGI_1"/>
</dbReference>
<dbReference type="HOGENOM" id="CLU_017947_3_1_4"/>
<dbReference type="UniPathway" id="UPA00138"/>
<feature type="active site" evidence="7">
    <location>
        <position position="358"/>
    </location>
</feature>
<evidence type="ECO:0000256" key="5">
    <source>
        <dbReference type="ARBA" id="ARBA00023235"/>
    </source>
</evidence>
<dbReference type="PANTHER" id="PTHR11469">
    <property type="entry name" value="GLUCOSE-6-PHOSPHATE ISOMERASE"/>
    <property type="match status" value="1"/>
</dbReference>
<evidence type="ECO:0000256" key="4">
    <source>
        <dbReference type="ARBA" id="ARBA00023152"/>
    </source>
</evidence>
<keyword evidence="4 7" id="KW-0324">Glycolysis</keyword>
<dbReference type="GO" id="GO:0097367">
    <property type="term" value="F:carbohydrate derivative binding"/>
    <property type="evidence" value="ECO:0007669"/>
    <property type="project" value="InterPro"/>
</dbReference>
<protein>
    <recommendedName>
        <fullName evidence="7">Glucose-6-phosphate isomerase</fullName>
        <shortName evidence="7">GPI</shortName>
        <ecNumber evidence="7">5.3.1.9</ecNumber>
    </recommendedName>
    <alternativeName>
        <fullName evidence="7">Phosphoglucose isomerase</fullName>
        <shortName evidence="7">PGI</shortName>
    </alternativeName>
    <alternativeName>
        <fullName evidence="7">Phosphohexose isomerase</fullName>
        <shortName evidence="7">PHI</shortName>
    </alternativeName>
</protein>
<organism evidence="10 11">
    <name type="scientific">Sutterella parvirubra YIT 11816</name>
    <dbReference type="NCBI Taxonomy" id="762967"/>
    <lineage>
        <taxon>Bacteria</taxon>
        <taxon>Pseudomonadati</taxon>
        <taxon>Pseudomonadota</taxon>
        <taxon>Betaproteobacteria</taxon>
        <taxon>Burkholderiales</taxon>
        <taxon>Sutterellaceae</taxon>
        <taxon>Sutterella</taxon>
    </lineage>
</organism>
<comment type="function">
    <text evidence="7">Catalyzes the reversible isomerization of glucose-6-phosphate to fructose-6-phosphate.</text>
</comment>
<dbReference type="Proteomes" id="UP000004956">
    <property type="component" value="Unassembled WGS sequence"/>
</dbReference>
<dbReference type="SUPFAM" id="SSF53697">
    <property type="entry name" value="SIS domain"/>
    <property type="match status" value="1"/>
</dbReference>
<comment type="caution">
    <text evidence="10">The sequence shown here is derived from an EMBL/GenBank/DDBJ whole genome shotgun (WGS) entry which is preliminary data.</text>
</comment>
<dbReference type="GO" id="GO:0048029">
    <property type="term" value="F:monosaccharide binding"/>
    <property type="evidence" value="ECO:0007669"/>
    <property type="project" value="TreeGrafter"/>
</dbReference>
<feature type="active site" evidence="7">
    <location>
        <position position="461"/>
    </location>
</feature>
<dbReference type="PRINTS" id="PR00662">
    <property type="entry name" value="G6PISOMERASE"/>
</dbReference>
<evidence type="ECO:0000256" key="7">
    <source>
        <dbReference type="HAMAP-Rule" id="MF_00473"/>
    </source>
</evidence>
<evidence type="ECO:0000256" key="1">
    <source>
        <dbReference type="ARBA" id="ARBA00004926"/>
    </source>
</evidence>
<comment type="similarity">
    <text evidence="2 7 8">Belongs to the GPI family.</text>
</comment>
<evidence type="ECO:0000256" key="2">
    <source>
        <dbReference type="ARBA" id="ARBA00006604"/>
    </source>
</evidence>
<dbReference type="GO" id="GO:0051156">
    <property type="term" value="P:glucose 6-phosphate metabolic process"/>
    <property type="evidence" value="ECO:0007669"/>
    <property type="project" value="TreeGrafter"/>
</dbReference>
<dbReference type="EC" id="5.3.1.9" evidence="7"/>
<evidence type="ECO:0000313" key="11">
    <source>
        <dbReference type="Proteomes" id="UP000004956"/>
    </source>
</evidence>
<keyword evidence="7" id="KW-0963">Cytoplasm</keyword>
<dbReference type="InterPro" id="IPR001672">
    <property type="entry name" value="G6P_Isomerase"/>
</dbReference>
<evidence type="ECO:0000256" key="3">
    <source>
        <dbReference type="ARBA" id="ARBA00022432"/>
    </source>
</evidence>
<dbReference type="PATRIC" id="fig|762967.3.peg.1566"/>